<comment type="caution">
    <text evidence="1">The sequence shown here is derived from an EMBL/GenBank/DDBJ whole genome shotgun (WGS) entry which is preliminary data.</text>
</comment>
<accession>A0AAV1Z4G0</accession>
<reference evidence="1 2" key="1">
    <citation type="submission" date="2024-04" db="EMBL/GenBank/DDBJ databases">
        <authorList>
            <person name="Rising A."/>
            <person name="Reimegard J."/>
            <person name="Sonavane S."/>
            <person name="Akerstrom W."/>
            <person name="Nylinder S."/>
            <person name="Hedman E."/>
            <person name="Kallberg Y."/>
        </authorList>
    </citation>
    <scope>NUCLEOTIDE SEQUENCE [LARGE SCALE GENOMIC DNA]</scope>
</reference>
<evidence type="ECO:0000313" key="2">
    <source>
        <dbReference type="Proteomes" id="UP001497382"/>
    </source>
</evidence>
<dbReference type="AlphaFoldDB" id="A0AAV1Z4G0"/>
<name>A0AAV1Z4G0_9ARAC</name>
<dbReference type="EMBL" id="CAXIEN010000019">
    <property type="protein sequence ID" value="CAL1265797.1"/>
    <property type="molecule type" value="Genomic_DNA"/>
</dbReference>
<protein>
    <submittedName>
        <fullName evidence="1">Uncharacterized protein</fullName>
    </submittedName>
</protein>
<organism evidence="1 2">
    <name type="scientific">Larinioides sclopetarius</name>
    <dbReference type="NCBI Taxonomy" id="280406"/>
    <lineage>
        <taxon>Eukaryota</taxon>
        <taxon>Metazoa</taxon>
        <taxon>Ecdysozoa</taxon>
        <taxon>Arthropoda</taxon>
        <taxon>Chelicerata</taxon>
        <taxon>Arachnida</taxon>
        <taxon>Araneae</taxon>
        <taxon>Araneomorphae</taxon>
        <taxon>Entelegynae</taxon>
        <taxon>Araneoidea</taxon>
        <taxon>Araneidae</taxon>
        <taxon>Larinioides</taxon>
    </lineage>
</organism>
<proteinExistence type="predicted"/>
<evidence type="ECO:0000313" key="1">
    <source>
        <dbReference type="EMBL" id="CAL1265797.1"/>
    </source>
</evidence>
<gene>
    <name evidence="1" type="ORF">LARSCL_LOCUS2744</name>
</gene>
<keyword evidence="2" id="KW-1185">Reference proteome</keyword>
<feature type="non-terminal residue" evidence="1">
    <location>
        <position position="1"/>
    </location>
</feature>
<sequence length="45" mass="5462">YAPTNFYIKSLCLPYNHYRLDEKCGKEREKRVFEPANKIREGKKK</sequence>
<dbReference type="Proteomes" id="UP001497382">
    <property type="component" value="Unassembled WGS sequence"/>
</dbReference>